<dbReference type="PANTHER" id="PTHR23301">
    <property type="entry name" value="CHITIN BINDING PERITROPHIN-A"/>
    <property type="match status" value="1"/>
</dbReference>
<evidence type="ECO:0000313" key="9">
    <source>
        <dbReference type="Proteomes" id="UP000193986"/>
    </source>
</evidence>
<gene>
    <name evidence="8" type="ORF">BCR39DRAFT_575017</name>
</gene>
<sequence>MTVKLGYSTFFLLSLLSVQGKLVFPKENFFSWESKLILQAIIHAADHLAQSEPWSARSGEIVAASGNKSDYLSWASDYWPECNWCSSSTSETTAATQTTTTTITQRRRWRKRMDDTISSITSSTDTSTSTDTATEEMFSEETAPPTPPSSTTSEEDSESTSSVSDTDQDEPTPDYFKPPPVGPHLAAKKTTASVIQATSTTYISSSTGTSLVSSSTASSETATSSSGSCRPSPTSSMPPSATWISCPYVRRPGQTNSDTRDLPAYSALSTSTDATLLNALAFAFTGSQSYAANAITYIRTMFIQEETAINPNGMYGQFIRGPPGNQTGSYESIFDFRSLVKVVNAIQILKAGNMSEEVEDGMRAWAAKYRSWLEENEIFWRADEVSSHYSTSIYGQRAALYILDGDESSAASVLEQYFAGPFQSQITSTGEQPYEGSQANPFHARCTNIEAMILNAKLGASLNLDFWSVRSSQGATIRSEDANELLPHVAAVAAAYGDEDGRYRSFLDSSGVDYESQIWWFFDQPEAVRNIKQSKRKLQATEKSQQELEAELGNNDESASVLSISSSSTSFSGSAASSPTATTESLASTSMNSSTPSPTMTSPTTDSFPIYSQISITFTTSERQSATLTSSVITHIVSEHTNSASGVVYKLNASPMPPEQPRNDSTSTSGSADHVTQTVEASIITHEQPVSVSTSSVAAATSNVATTIINTSTNSASARSTSGTNSPSTPSSTCTPAEGDIQNLVTSANQQEAGPLTVEDLALALGLQPMPVRRSHVLRPRRHDSHGWKGMVRRFAEGF</sequence>
<feature type="compositionally biased region" description="Low complexity" evidence="5">
    <location>
        <begin position="116"/>
        <end position="132"/>
    </location>
</feature>
<dbReference type="GO" id="GO:0042597">
    <property type="term" value="C:periplasmic space"/>
    <property type="evidence" value="ECO:0007669"/>
    <property type="project" value="InterPro"/>
</dbReference>
<feature type="domain" description="Alginate lyase" evidence="7">
    <location>
        <begin position="233"/>
        <end position="478"/>
    </location>
</feature>
<dbReference type="GO" id="GO:0008061">
    <property type="term" value="F:chitin binding"/>
    <property type="evidence" value="ECO:0007669"/>
    <property type="project" value="UniProtKB-KW"/>
</dbReference>
<feature type="chain" id="PRO_5011002863" evidence="6">
    <location>
        <begin position="21"/>
        <end position="799"/>
    </location>
</feature>
<accession>A0A1Y2B493</accession>
<evidence type="ECO:0000256" key="6">
    <source>
        <dbReference type="SAM" id="SignalP"/>
    </source>
</evidence>
<evidence type="ECO:0000313" key="8">
    <source>
        <dbReference type="EMBL" id="ORY29370.1"/>
    </source>
</evidence>
<feature type="region of interest" description="Disordered" evidence="5">
    <location>
        <begin position="569"/>
        <end position="606"/>
    </location>
</feature>
<keyword evidence="1" id="KW-0147">Chitin-binding</keyword>
<dbReference type="InterPro" id="IPR008929">
    <property type="entry name" value="Chondroitin_lyas"/>
</dbReference>
<feature type="region of interest" description="Disordered" evidence="5">
    <location>
        <begin position="713"/>
        <end position="736"/>
    </location>
</feature>
<dbReference type="AlphaFoldDB" id="A0A1Y2B493"/>
<feature type="region of interest" description="Disordered" evidence="5">
    <location>
        <begin position="87"/>
        <end position="189"/>
    </location>
</feature>
<name>A0A1Y2B493_9TREE</name>
<evidence type="ECO:0000256" key="1">
    <source>
        <dbReference type="ARBA" id="ARBA00022669"/>
    </source>
</evidence>
<evidence type="ECO:0000259" key="7">
    <source>
        <dbReference type="Pfam" id="PF05426"/>
    </source>
</evidence>
<feature type="region of interest" description="Disordered" evidence="5">
    <location>
        <begin position="651"/>
        <end position="673"/>
    </location>
</feature>
<keyword evidence="3" id="KW-1015">Disulfide bond</keyword>
<dbReference type="InterPro" id="IPR051940">
    <property type="entry name" value="Chitin_bind-dev_reg"/>
</dbReference>
<evidence type="ECO:0000256" key="5">
    <source>
        <dbReference type="SAM" id="MobiDB-lite"/>
    </source>
</evidence>
<evidence type="ECO:0000256" key="4">
    <source>
        <dbReference type="ARBA" id="ARBA00023239"/>
    </source>
</evidence>
<evidence type="ECO:0000256" key="2">
    <source>
        <dbReference type="ARBA" id="ARBA00022729"/>
    </source>
</evidence>
<dbReference type="SUPFAM" id="SSF48230">
    <property type="entry name" value="Chondroitin AC/alginate lyase"/>
    <property type="match status" value="1"/>
</dbReference>
<dbReference type="Gene3D" id="1.50.10.100">
    <property type="entry name" value="Chondroitin AC/alginate lyase"/>
    <property type="match status" value="1"/>
</dbReference>
<keyword evidence="9" id="KW-1185">Reference proteome</keyword>
<feature type="compositionally biased region" description="Low complexity" evidence="5">
    <location>
        <begin position="205"/>
        <end position="240"/>
    </location>
</feature>
<organism evidence="8 9">
    <name type="scientific">Naematelia encephala</name>
    <dbReference type="NCBI Taxonomy" id="71784"/>
    <lineage>
        <taxon>Eukaryota</taxon>
        <taxon>Fungi</taxon>
        <taxon>Dikarya</taxon>
        <taxon>Basidiomycota</taxon>
        <taxon>Agaricomycotina</taxon>
        <taxon>Tremellomycetes</taxon>
        <taxon>Tremellales</taxon>
        <taxon>Naemateliaceae</taxon>
        <taxon>Naematelia</taxon>
    </lineage>
</organism>
<feature type="compositionally biased region" description="Low complexity" evidence="5">
    <location>
        <begin position="87"/>
        <end position="104"/>
    </location>
</feature>
<dbReference type="Pfam" id="PF05426">
    <property type="entry name" value="Alginate_lyase"/>
    <property type="match status" value="1"/>
</dbReference>
<keyword evidence="2 6" id="KW-0732">Signal</keyword>
<evidence type="ECO:0000256" key="3">
    <source>
        <dbReference type="ARBA" id="ARBA00023157"/>
    </source>
</evidence>
<comment type="caution">
    <text evidence="8">The sequence shown here is derived from an EMBL/GenBank/DDBJ whole genome shotgun (WGS) entry which is preliminary data.</text>
</comment>
<proteinExistence type="predicted"/>
<feature type="compositionally biased region" description="Polar residues" evidence="5">
    <location>
        <begin position="663"/>
        <end position="673"/>
    </location>
</feature>
<feature type="compositionally biased region" description="Low complexity" evidence="5">
    <location>
        <begin position="569"/>
        <end position="605"/>
    </location>
</feature>
<feature type="region of interest" description="Disordered" evidence="5">
    <location>
        <begin position="205"/>
        <end position="245"/>
    </location>
</feature>
<dbReference type="InParanoid" id="A0A1Y2B493"/>
<dbReference type="EMBL" id="MCFC01000026">
    <property type="protein sequence ID" value="ORY29370.1"/>
    <property type="molecule type" value="Genomic_DNA"/>
</dbReference>
<dbReference type="InterPro" id="IPR008397">
    <property type="entry name" value="Alginate_lyase_dom"/>
</dbReference>
<protein>
    <submittedName>
        <fullName evidence="8">Alginate lyase-domain-containing protein</fullName>
    </submittedName>
</protein>
<reference evidence="8 9" key="1">
    <citation type="submission" date="2016-07" db="EMBL/GenBank/DDBJ databases">
        <title>Pervasive Adenine N6-methylation of Active Genes in Fungi.</title>
        <authorList>
            <consortium name="DOE Joint Genome Institute"/>
            <person name="Mondo S.J."/>
            <person name="Dannebaum R.O."/>
            <person name="Kuo R.C."/>
            <person name="Labutti K."/>
            <person name="Haridas S."/>
            <person name="Kuo A."/>
            <person name="Salamov A."/>
            <person name="Ahrendt S.R."/>
            <person name="Lipzen A."/>
            <person name="Sullivan W."/>
            <person name="Andreopoulos W.B."/>
            <person name="Clum A."/>
            <person name="Lindquist E."/>
            <person name="Daum C."/>
            <person name="Ramamoorthy G.K."/>
            <person name="Gryganskyi A."/>
            <person name="Culley D."/>
            <person name="Magnuson J.K."/>
            <person name="James T.Y."/>
            <person name="O'Malley M.A."/>
            <person name="Stajich J.E."/>
            <person name="Spatafora J.W."/>
            <person name="Visel A."/>
            <person name="Grigoriev I.V."/>
        </authorList>
    </citation>
    <scope>NUCLEOTIDE SEQUENCE [LARGE SCALE GENOMIC DNA]</scope>
    <source>
        <strain evidence="8 9">68-887.2</strain>
    </source>
</reference>
<dbReference type="Proteomes" id="UP000193986">
    <property type="component" value="Unassembled WGS sequence"/>
</dbReference>
<dbReference type="OrthoDB" id="63533at2759"/>
<keyword evidence="4 8" id="KW-0456">Lyase</keyword>
<dbReference type="STRING" id="71784.A0A1Y2B493"/>
<dbReference type="GO" id="GO:0016829">
    <property type="term" value="F:lyase activity"/>
    <property type="evidence" value="ECO:0007669"/>
    <property type="project" value="UniProtKB-KW"/>
</dbReference>
<dbReference type="PANTHER" id="PTHR23301:SF0">
    <property type="entry name" value="CHITIN-BINDING TYPE-2 DOMAIN-CONTAINING PROTEIN-RELATED"/>
    <property type="match status" value="1"/>
</dbReference>
<feature type="signal peptide" evidence="6">
    <location>
        <begin position="1"/>
        <end position="20"/>
    </location>
</feature>